<gene>
    <name evidence="2" type="ORF">CX676_11150</name>
</gene>
<dbReference type="Proteomes" id="UP000234530">
    <property type="component" value="Chromosome"/>
</dbReference>
<keyword evidence="1" id="KW-0812">Transmembrane</keyword>
<keyword evidence="1" id="KW-1133">Transmembrane helix</keyword>
<dbReference type="AlphaFoldDB" id="A0A2H5EZD9"/>
<feature type="transmembrane region" description="Helical" evidence="1">
    <location>
        <begin position="68"/>
        <end position="92"/>
    </location>
</feature>
<reference evidence="2 3" key="1">
    <citation type="journal article" date="2013" name="Antonie Van Leeuwenhoek">
        <title>Paracoccus zhejiangensis sp. nov., isolated from activated sludge in wastewater-treatment system.</title>
        <authorList>
            <person name="Wu Z.G."/>
            <person name="Zhang D.F."/>
            <person name="Liu Y.L."/>
            <person name="Wang F."/>
            <person name="Jiang X."/>
            <person name="Li C."/>
            <person name="Li S.P."/>
            <person name="Hong Q."/>
            <person name="Li W.J."/>
        </authorList>
    </citation>
    <scope>NUCLEOTIDE SEQUENCE [LARGE SCALE GENOMIC DNA]</scope>
    <source>
        <strain evidence="2 3">J6</strain>
    </source>
</reference>
<feature type="transmembrane region" description="Helical" evidence="1">
    <location>
        <begin position="36"/>
        <end position="56"/>
    </location>
</feature>
<evidence type="ECO:0000313" key="3">
    <source>
        <dbReference type="Proteomes" id="UP000234530"/>
    </source>
</evidence>
<dbReference type="EMBL" id="CP025430">
    <property type="protein sequence ID" value="AUH64652.1"/>
    <property type="molecule type" value="Genomic_DNA"/>
</dbReference>
<protein>
    <submittedName>
        <fullName evidence="2">Uncharacterized protein</fullName>
    </submittedName>
</protein>
<organism evidence="2 3">
    <name type="scientific">Paracoccus zhejiangensis</name>
    <dbReference type="NCBI Taxonomy" id="1077935"/>
    <lineage>
        <taxon>Bacteria</taxon>
        <taxon>Pseudomonadati</taxon>
        <taxon>Pseudomonadota</taxon>
        <taxon>Alphaproteobacteria</taxon>
        <taxon>Rhodobacterales</taxon>
        <taxon>Paracoccaceae</taxon>
        <taxon>Paracoccus</taxon>
    </lineage>
</organism>
<name>A0A2H5EZD9_9RHOB</name>
<keyword evidence="1" id="KW-0472">Membrane</keyword>
<feature type="transmembrane region" description="Helical" evidence="1">
    <location>
        <begin position="112"/>
        <end position="136"/>
    </location>
</feature>
<dbReference type="KEGG" id="pzh:CX676_11150"/>
<evidence type="ECO:0000256" key="1">
    <source>
        <dbReference type="SAM" id="Phobius"/>
    </source>
</evidence>
<feature type="transmembrane region" description="Helical" evidence="1">
    <location>
        <begin position="7"/>
        <end position="30"/>
    </location>
</feature>
<sequence length="160" mass="17466">MVRLLVVYFLSAIFTTTLLLVLVWALATYASVDYPVGILLVLVPMLAAMQAGGSYFRQTGQAASFSHAFSFGMIATLLVLMLVIVAFQAGLLDGMLRQIDPAAFDQRALGRILMPLLAVLAGVTLFSNVMLFWAGARSQWKQRERQNRIATRRAGKGDPG</sequence>
<accession>A0A2H5EZD9</accession>
<dbReference type="NCBIfam" id="NF038216">
    <property type="entry name" value="ABZJ_00895_fam"/>
    <property type="match status" value="1"/>
</dbReference>
<keyword evidence="3" id="KW-1185">Reference proteome</keyword>
<dbReference type="InterPro" id="IPR047730">
    <property type="entry name" value="ABZJ_00895-like"/>
</dbReference>
<proteinExistence type="predicted"/>
<evidence type="ECO:0000313" key="2">
    <source>
        <dbReference type="EMBL" id="AUH64652.1"/>
    </source>
</evidence>